<reference evidence="1" key="1">
    <citation type="journal article" date="2023" name="Int. J. Syst. Evol. Microbiol.">
        <title>Mesoterricola silvestris gen. nov., sp. nov., Mesoterricola sediminis sp. nov., Geothrix oryzae sp. nov., Geothrix edaphica sp. nov., Geothrix rubra sp. nov., and Geothrix limicola sp. nov., six novel members of Acidobacteriota isolated from soils.</title>
        <authorList>
            <person name="Itoh H."/>
            <person name="Sugisawa Y."/>
            <person name="Mise K."/>
            <person name="Xu Z."/>
            <person name="Kuniyasu M."/>
            <person name="Ushijima N."/>
            <person name="Kawano K."/>
            <person name="Kobayashi E."/>
            <person name="Shiratori Y."/>
            <person name="Masuda Y."/>
            <person name="Senoo K."/>
        </authorList>
    </citation>
    <scope>NUCLEOTIDE SEQUENCE</scope>
    <source>
        <strain evidence="1">W786</strain>
    </source>
</reference>
<sequence>MPPFPPIPGAPPLPAAWPYALRPALTPLTRVEGADLPGLGPGWTFVGDPARMPAGEPEGLGGAFGRGGVFRCGAAVIRPYRRGGLVRHLNGRVYPGPGRFAQELAVHRALWEAGFPTVEPLGFAFRPRLWGCEGAYLTRLAPGDPWPRTWAPEALPAVRGLLAALCAWGLHAPDLNATNFMVGPDGVLALDWDRARWTQAGDLFARYKARLDRSLRKLHAPDGFVI</sequence>
<keyword evidence="2" id="KW-1185">Reference proteome</keyword>
<dbReference type="EMBL" id="AP027081">
    <property type="protein sequence ID" value="BDU76393.1"/>
    <property type="molecule type" value="Genomic_DNA"/>
</dbReference>
<gene>
    <name evidence="1" type="ORF">METESE_13510</name>
</gene>
<name>A0AA48H5L3_9BACT</name>
<protein>
    <recommendedName>
        <fullName evidence="3">Lipopolysaccharide kinase (Kdo/WaaP) family protein</fullName>
    </recommendedName>
</protein>
<dbReference type="SUPFAM" id="SSF56112">
    <property type="entry name" value="Protein kinase-like (PK-like)"/>
    <property type="match status" value="1"/>
</dbReference>
<evidence type="ECO:0000313" key="2">
    <source>
        <dbReference type="Proteomes" id="UP001228113"/>
    </source>
</evidence>
<evidence type="ECO:0000313" key="1">
    <source>
        <dbReference type="EMBL" id="BDU76393.1"/>
    </source>
</evidence>
<dbReference type="InterPro" id="IPR011009">
    <property type="entry name" value="Kinase-like_dom_sf"/>
</dbReference>
<dbReference type="RefSeq" id="WP_243335688.1">
    <property type="nucleotide sequence ID" value="NZ_AP027081.1"/>
</dbReference>
<accession>A0AA48H5L3</accession>
<dbReference type="Proteomes" id="UP001228113">
    <property type="component" value="Chromosome"/>
</dbReference>
<dbReference type="KEGG" id="msea:METESE_13510"/>
<dbReference type="AlphaFoldDB" id="A0AA48H5L3"/>
<evidence type="ECO:0008006" key="3">
    <source>
        <dbReference type="Google" id="ProtNLM"/>
    </source>
</evidence>
<proteinExistence type="predicted"/>
<organism evidence="1 2">
    <name type="scientific">Mesoterricola sediminis</name>
    <dbReference type="NCBI Taxonomy" id="2927980"/>
    <lineage>
        <taxon>Bacteria</taxon>
        <taxon>Pseudomonadati</taxon>
        <taxon>Acidobacteriota</taxon>
        <taxon>Holophagae</taxon>
        <taxon>Holophagales</taxon>
        <taxon>Holophagaceae</taxon>
        <taxon>Mesoterricola</taxon>
    </lineage>
</organism>